<organism evidence="11 12">
    <name type="scientific">Salix brachista</name>
    <dbReference type="NCBI Taxonomy" id="2182728"/>
    <lineage>
        <taxon>Eukaryota</taxon>
        <taxon>Viridiplantae</taxon>
        <taxon>Streptophyta</taxon>
        <taxon>Embryophyta</taxon>
        <taxon>Tracheophyta</taxon>
        <taxon>Spermatophyta</taxon>
        <taxon>Magnoliopsida</taxon>
        <taxon>eudicotyledons</taxon>
        <taxon>Gunneridae</taxon>
        <taxon>Pentapetalae</taxon>
        <taxon>rosids</taxon>
        <taxon>fabids</taxon>
        <taxon>Malpighiales</taxon>
        <taxon>Salicaceae</taxon>
        <taxon>Saliceae</taxon>
        <taxon>Salix</taxon>
    </lineage>
</organism>
<dbReference type="PANTHER" id="PTHR11157">
    <property type="entry name" value="FATTY ACID ACYL TRANSFERASE-RELATED"/>
    <property type="match status" value="1"/>
</dbReference>
<dbReference type="AlphaFoldDB" id="A0A5N5K5S5"/>
<dbReference type="GO" id="GO:0034626">
    <property type="term" value="P:fatty acid elongation, polyunsaturated fatty acid"/>
    <property type="evidence" value="ECO:0007669"/>
    <property type="project" value="TreeGrafter"/>
</dbReference>
<evidence type="ECO:0000256" key="7">
    <source>
        <dbReference type="ARBA" id="ARBA00023098"/>
    </source>
</evidence>
<dbReference type="GO" id="GO:0019367">
    <property type="term" value="P:fatty acid elongation, saturated fatty acid"/>
    <property type="evidence" value="ECO:0007669"/>
    <property type="project" value="TreeGrafter"/>
</dbReference>
<evidence type="ECO:0000313" key="11">
    <source>
        <dbReference type="EMBL" id="KAB5526789.1"/>
    </source>
</evidence>
<feature type="transmembrane region" description="Helical" evidence="10">
    <location>
        <begin position="34"/>
        <end position="55"/>
    </location>
</feature>
<keyword evidence="8 10" id="KW-0472">Membrane</keyword>
<evidence type="ECO:0000256" key="8">
    <source>
        <dbReference type="ARBA" id="ARBA00023136"/>
    </source>
</evidence>
<feature type="transmembrane region" description="Helical" evidence="10">
    <location>
        <begin position="182"/>
        <end position="200"/>
    </location>
</feature>
<comment type="subcellular location">
    <subcellularLocation>
        <location evidence="1">Membrane</location>
        <topology evidence="1">Multi-pass membrane protein</topology>
    </subcellularLocation>
</comment>
<comment type="caution">
    <text evidence="11">The sequence shown here is derived from an EMBL/GenBank/DDBJ whole genome shotgun (WGS) entry which is preliminary data.</text>
</comment>
<proteinExistence type="predicted"/>
<evidence type="ECO:0000256" key="1">
    <source>
        <dbReference type="ARBA" id="ARBA00004141"/>
    </source>
</evidence>
<keyword evidence="12" id="KW-1185">Reference proteome</keyword>
<dbReference type="Proteomes" id="UP000326939">
    <property type="component" value="Chromosome 14"/>
</dbReference>
<dbReference type="GO" id="GO:0030148">
    <property type="term" value="P:sphingolipid biosynthetic process"/>
    <property type="evidence" value="ECO:0007669"/>
    <property type="project" value="TreeGrafter"/>
</dbReference>
<keyword evidence="5" id="KW-0276">Fatty acid metabolism</keyword>
<evidence type="ECO:0000256" key="9">
    <source>
        <dbReference type="ARBA" id="ARBA00023160"/>
    </source>
</evidence>
<evidence type="ECO:0000256" key="10">
    <source>
        <dbReference type="SAM" id="Phobius"/>
    </source>
</evidence>
<feature type="transmembrane region" description="Helical" evidence="10">
    <location>
        <begin position="212"/>
        <end position="236"/>
    </location>
</feature>
<feature type="transmembrane region" description="Helical" evidence="10">
    <location>
        <begin position="248"/>
        <end position="270"/>
    </location>
</feature>
<keyword evidence="2" id="KW-0444">Lipid biosynthesis</keyword>
<keyword evidence="7" id="KW-0443">Lipid metabolism</keyword>
<sequence>MRLSITQSTKYWLSEHPSIVNFRWSPTESWGSTWSFLFSAIAIYIIAAAILHLMVSLTLRTNRRVPLGPIPAIHSLAMAMASVVIFFGILLSTAAEIRDTRWFWRRTKTTTAFQWLLCFPLGTRPSGRVFFWSYIFYLSRFLHLLRTFFTVLKHRKLTFFTLFNQSILLFMSFLWLEFSQSFQILAILSTTLLYSVVYGYRFWTAIGLPSACFPFVVSCQVVLLGCNLVCHFGVLSLHLLKGGGCNGIGAWGLNSMLNAVILLLFLKFYLKMYLSKRKGDSSSEFKGSSRYSHSGLEKRDKLLHIRSLIIQTELEKRRVVIRATSAISIGRPWKKQDLLNLIPSRCHFLFDGDVPFVIQALARPTRYF</sequence>
<dbReference type="GO" id="GO:0009922">
    <property type="term" value="F:fatty acid elongase activity"/>
    <property type="evidence" value="ECO:0007669"/>
    <property type="project" value="InterPro"/>
</dbReference>
<evidence type="ECO:0000256" key="5">
    <source>
        <dbReference type="ARBA" id="ARBA00022832"/>
    </source>
</evidence>
<feature type="transmembrane region" description="Helical" evidence="10">
    <location>
        <begin position="157"/>
        <end position="176"/>
    </location>
</feature>
<dbReference type="InterPro" id="IPR002076">
    <property type="entry name" value="ELO_fam"/>
</dbReference>
<protein>
    <recommendedName>
        <fullName evidence="13">Elongation of fatty acids protein 3-like</fullName>
    </recommendedName>
</protein>
<accession>A0A5N5K5S5</accession>
<dbReference type="PANTHER" id="PTHR11157:SF123">
    <property type="entry name" value="F25A4.4"/>
    <property type="match status" value="1"/>
</dbReference>
<evidence type="ECO:0008006" key="13">
    <source>
        <dbReference type="Google" id="ProtNLM"/>
    </source>
</evidence>
<evidence type="ECO:0000256" key="3">
    <source>
        <dbReference type="ARBA" id="ARBA00022679"/>
    </source>
</evidence>
<dbReference type="GO" id="GO:0034625">
    <property type="term" value="P:fatty acid elongation, monounsaturated fatty acid"/>
    <property type="evidence" value="ECO:0007669"/>
    <property type="project" value="TreeGrafter"/>
</dbReference>
<evidence type="ECO:0000256" key="6">
    <source>
        <dbReference type="ARBA" id="ARBA00022989"/>
    </source>
</evidence>
<keyword evidence="3" id="KW-0808">Transferase</keyword>
<dbReference type="GO" id="GO:0042761">
    <property type="term" value="P:very long-chain fatty acid biosynthetic process"/>
    <property type="evidence" value="ECO:0007669"/>
    <property type="project" value="TreeGrafter"/>
</dbReference>
<keyword evidence="9" id="KW-0275">Fatty acid biosynthesis</keyword>
<keyword evidence="6 10" id="KW-1133">Transmembrane helix</keyword>
<dbReference type="EMBL" id="VDCV01000014">
    <property type="protein sequence ID" value="KAB5526789.1"/>
    <property type="molecule type" value="Genomic_DNA"/>
</dbReference>
<feature type="transmembrane region" description="Helical" evidence="10">
    <location>
        <begin position="76"/>
        <end position="95"/>
    </location>
</feature>
<reference evidence="12" key="1">
    <citation type="journal article" date="2019" name="Gigascience">
        <title>De novo genome assembly of the endangered Acer yangbiense, a plant species with extremely small populations endemic to Yunnan Province, China.</title>
        <authorList>
            <person name="Yang J."/>
            <person name="Wariss H.M."/>
            <person name="Tao L."/>
            <person name="Zhang R."/>
            <person name="Yun Q."/>
            <person name="Hollingsworth P."/>
            <person name="Dao Z."/>
            <person name="Luo G."/>
            <person name="Guo H."/>
            <person name="Ma Y."/>
            <person name="Sun W."/>
        </authorList>
    </citation>
    <scope>NUCLEOTIDE SEQUENCE [LARGE SCALE GENOMIC DNA]</scope>
    <source>
        <strain evidence="12">cv. br00</strain>
    </source>
</reference>
<dbReference type="GO" id="GO:0005789">
    <property type="term" value="C:endoplasmic reticulum membrane"/>
    <property type="evidence" value="ECO:0007669"/>
    <property type="project" value="TreeGrafter"/>
</dbReference>
<evidence type="ECO:0000313" key="12">
    <source>
        <dbReference type="Proteomes" id="UP000326939"/>
    </source>
</evidence>
<gene>
    <name evidence="11" type="ORF">DKX38_020636</name>
</gene>
<keyword evidence="4 10" id="KW-0812">Transmembrane</keyword>
<evidence type="ECO:0000256" key="2">
    <source>
        <dbReference type="ARBA" id="ARBA00022516"/>
    </source>
</evidence>
<dbReference type="Pfam" id="PF01151">
    <property type="entry name" value="ELO"/>
    <property type="match status" value="1"/>
</dbReference>
<name>A0A5N5K5S5_9ROSI</name>
<evidence type="ECO:0000256" key="4">
    <source>
        <dbReference type="ARBA" id="ARBA00022692"/>
    </source>
</evidence>